<dbReference type="EMBL" id="FWPT01000004">
    <property type="protein sequence ID" value="SMA45385.1"/>
    <property type="molecule type" value="Genomic_DNA"/>
</dbReference>
<evidence type="ECO:0000313" key="1">
    <source>
        <dbReference type="EMBL" id="SMA45385.1"/>
    </source>
</evidence>
<proteinExistence type="predicted"/>
<protein>
    <submittedName>
        <fullName evidence="1">Uncharacterized protein</fullName>
    </submittedName>
</protein>
<sequence length="216" mass="24105">MIGLCGANKNDKITLAKQISQKEDFLLISIDEEKILTSLGMKLGENYSFSERLGFYQSLLSHAEKEWSDTNGNNFITDFTPLDIAARLMVETANTPLSAMEQATLYEFRESCEYQTEDSFTATLYVEPTETMMGKIAEKPGDITASHRECLDAVTRGLMYGTYPVGTMGGSPIRLGVVSRYESEESSRADSAIKLLDEVMGIFEIIRPDREKSPVH</sequence>
<name>A0A1X7AIR5_9GAMM</name>
<reference evidence="1 2" key="1">
    <citation type="submission" date="2017-03" db="EMBL/GenBank/DDBJ databases">
        <authorList>
            <person name="Afonso C.L."/>
            <person name="Miller P.J."/>
            <person name="Scott M.A."/>
            <person name="Spackman E."/>
            <person name="Goraichik I."/>
            <person name="Dimitrov K.M."/>
            <person name="Suarez D.L."/>
            <person name="Swayne D.E."/>
        </authorList>
    </citation>
    <scope>NUCLEOTIDE SEQUENCE [LARGE SCALE GENOMIC DNA]</scope>
    <source>
        <strain evidence="1">SB41UT1</strain>
    </source>
</reference>
<dbReference type="AlphaFoldDB" id="A0A1X7AIR5"/>
<organism evidence="1 2">
    <name type="scientific">Parendozoicomonas haliclonae</name>
    <dbReference type="NCBI Taxonomy" id="1960125"/>
    <lineage>
        <taxon>Bacteria</taxon>
        <taxon>Pseudomonadati</taxon>
        <taxon>Pseudomonadota</taxon>
        <taxon>Gammaproteobacteria</taxon>
        <taxon>Oceanospirillales</taxon>
        <taxon>Endozoicomonadaceae</taxon>
        <taxon>Parendozoicomonas</taxon>
    </lineage>
</organism>
<evidence type="ECO:0000313" key="2">
    <source>
        <dbReference type="Proteomes" id="UP000196573"/>
    </source>
</evidence>
<accession>A0A1X7AIR5</accession>
<dbReference type="OrthoDB" id="7351510at2"/>
<keyword evidence="2" id="KW-1185">Reference proteome</keyword>
<gene>
    <name evidence="1" type="ORF">EHSB41UT_01910</name>
</gene>
<dbReference type="RefSeq" id="WP_087109225.1">
    <property type="nucleotide sequence ID" value="NZ_CBCSCN010000002.1"/>
</dbReference>
<dbReference type="Proteomes" id="UP000196573">
    <property type="component" value="Unassembled WGS sequence"/>
</dbReference>